<evidence type="ECO:0000259" key="3">
    <source>
        <dbReference type="SMART" id="SM01027"/>
    </source>
</evidence>
<dbReference type="Proteomes" id="UP000183104">
    <property type="component" value="Unassembled WGS sequence"/>
</dbReference>
<gene>
    <name evidence="4" type="ORF">SAMN05661077_2617</name>
</gene>
<dbReference type="InterPro" id="IPR011108">
    <property type="entry name" value="RMMBL"/>
</dbReference>
<organism evidence="4 5">
    <name type="scientific">Thiohalorhabdus denitrificans</name>
    <dbReference type="NCBI Taxonomy" id="381306"/>
    <lineage>
        <taxon>Bacteria</taxon>
        <taxon>Pseudomonadati</taxon>
        <taxon>Pseudomonadota</taxon>
        <taxon>Gammaproteobacteria</taxon>
        <taxon>Thiohalorhabdales</taxon>
        <taxon>Thiohalorhabdaceae</taxon>
        <taxon>Thiohalorhabdus</taxon>
    </lineage>
</organism>
<dbReference type="InterPro" id="IPR022712">
    <property type="entry name" value="Beta_Casp"/>
</dbReference>
<dbReference type="SMART" id="SM00849">
    <property type="entry name" value="Lactamase_B"/>
    <property type="match status" value="1"/>
</dbReference>
<keyword evidence="1" id="KW-0378">Hydrolase</keyword>
<dbReference type="Pfam" id="PF07521">
    <property type="entry name" value="RMMBL"/>
    <property type="match status" value="1"/>
</dbReference>
<dbReference type="PANTHER" id="PTHR11203:SF37">
    <property type="entry name" value="INTEGRATOR COMPLEX SUBUNIT 11"/>
    <property type="match status" value="1"/>
</dbReference>
<dbReference type="GO" id="GO:0004521">
    <property type="term" value="F:RNA endonuclease activity"/>
    <property type="evidence" value="ECO:0007669"/>
    <property type="project" value="TreeGrafter"/>
</dbReference>
<keyword evidence="5" id="KW-1185">Reference proteome</keyword>
<sequence length="483" mass="53957">MDIQFLGAAREVTGSCFLIRVGRRRLLVDCGLIQGAPEDEERNREPFPFAADRIDAVVLTHAHLDHSGRLPLLVQAGFHGPIYTHRASRDLCRIMLKDAGNLNEREAEAVNRKRARRRLEPVEPLYTVKEAQRAMRHFRALDYGETRRILPGVWLRLRDAGHILGSAIVELWLEEDGKRRKLVFSGDLGHRGSPILRDPEGIEEADLVVMESTYGDRLHRSWAATWQEMGAILQEARAEAGNILIPAFAVGRTQELLYAFGKHYREWGLDDWSVFLDSPMAIETTQVYTKHQEVYDREATNRSQRNGGNPFALPNLQMTRTPKQSMGINRIRSGAIIIAGSGMCTGGRIKHHLKHNLWRDAAHLVFVGYQARGTLGRRLVDGAREVELWGEPVKVGARVHTVGGFSAHADSDGLRRWYAEFSGGPAVAVVHGEEAPMETLAEKLAQNRGREGVLRPRPAERLDLAELPARTGWSTGVAEGSGV</sequence>
<evidence type="ECO:0000259" key="2">
    <source>
        <dbReference type="SMART" id="SM00849"/>
    </source>
</evidence>
<dbReference type="PATRIC" id="fig|381306.5.peg.2672"/>
<dbReference type="Gene3D" id="3.40.50.10890">
    <property type="match status" value="1"/>
</dbReference>
<dbReference type="GO" id="GO:0016787">
    <property type="term" value="F:hydrolase activity"/>
    <property type="evidence" value="ECO:0007669"/>
    <property type="project" value="UniProtKB-KW"/>
</dbReference>
<name>A0A0P9CBU2_9GAMM</name>
<dbReference type="AlphaFoldDB" id="A0A0P9CBU2"/>
<dbReference type="EMBL" id="FMUN01000008">
    <property type="protein sequence ID" value="SCY59776.1"/>
    <property type="molecule type" value="Genomic_DNA"/>
</dbReference>
<reference evidence="5" key="1">
    <citation type="submission" date="2016-10" db="EMBL/GenBank/DDBJ databases">
        <authorList>
            <person name="Varghese N."/>
        </authorList>
    </citation>
    <scope>NUCLEOTIDE SEQUENCE [LARGE SCALE GENOMIC DNA]</scope>
    <source>
        <strain evidence="5">HL 19</strain>
    </source>
</reference>
<dbReference type="STRING" id="381306.AN478_06270"/>
<dbReference type="SMART" id="SM01027">
    <property type="entry name" value="Beta-Casp"/>
    <property type="match status" value="1"/>
</dbReference>
<dbReference type="PANTHER" id="PTHR11203">
    <property type="entry name" value="CLEAVAGE AND POLYADENYLATION SPECIFICITY FACTOR FAMILY MEMBER"/>
    <property type="match status" value="1"/>
</dbReference>
<dbReference type="InterPro" id="IPR050698">
    <property type="entry name" value="MBL"/>
</dbReference>
<dbReference type="RefSeq" id="WP_054965766.1">
    <property type="nucleotide sequence ID" value="NZ_FMUN01000008.1"/>
</dbReference>
<dbReference type="Gene3D" id="3.60.15.10">
    <property type="entry name" value="Ribonuclease Z/Hydroxyacylglutathione hydrolase-like"/>
    <property type="match status" value="1"/>
</dbReference>
<dbReference type="OrthoDB" id="9803916at2"/>
<dbReference type="InterPro" id="IPR036866">
    <property type="entry name" value="RibonucZ/Hydroxyglut_hydro"/>
</dbReference>
<dbReference type="Pfam" id="PF00753">
    <property type="entry name" value="Lactamase_B"/>
    <property type="match status" value="1"/>
</dbReference>
<feature type="domain" description="Metallo-beta-lactamase" evidence="2">
    <location>
        <begin position="13"/>
        <end position="248"/>
    </location>
</feature>
<dbReference type="Pfam" id="PF10996">
    <property type="entry name" value="Beta-Casp"/>
    <property type="match status" value="1"/>
</dbReference>
<dbReference type="SUPFAM" id="SSF56281">
    <property type="entry name" value="Metallo-hydrolase/oxidoreductase"/>
    <property type="match status" value="1"/>
</dbReference>
<proteinExistence type="predicted"/>
<evidence type="ECO:0000313" key="4">
    <source>
        <dbReference type="EMBL" id="SCY59776.1"/>
    </source>
</evidence>
<evidence type="ECO:0000256" key="1">
    <source>
        <dbReference type="ARBA" id="ARBA00022801"/>
    </source>
</evidence>
<dbReference type="CDD" id="cd16295">
    <property type="entry name" value="TTHA0252-CPSF-like_MBL-fold"/>
    <property type="match status" value="1"/>
</dbReference>
<protein>
    <submittedName>
        <fullName evidence="4">Metallo-beta-lactamase family protein</fullName>
    </submittedName>
</protein>
<feature type="domain" description="Beta-Casp" evidence="3">
    <location>
        <begin position="253"/>
        <end position="379"/>
    </location>
</feature>
<dbReference type="InterPro" id="IPR001279">
    <property type="entry name" value="Metallo-B-lactamas"/>
</dbReference>
<evidence type="ECO:0000313" key="5">
    <source>
        <dbReference type="Proteomes" id="UP000183104"/>
    </source>
</evidence>
<accession>A0A0P9CBU2</accession>